<dbReference type="Proteomes" id="UP000028545">
    <property type="component" value="Unassembled WGS sequence"/>
</dbReference>
<dbReference type="VEuPathDB" id="FungiDB:SAPIO_CDS8732"/>
<dbReference type="KEGG" id="sapo:SAPIO_CDS8732"/>
<proteinExistence type="predicted"/>
<dbReference type="EMBL" id="JOWA01000124">
    <property type="protein sequence ID" value="KEZ40256.1"/>
    <property type="molecule type" value="Genomic_DNA"/>
</dbReference>
<dbReference type="HOGENOM" id="CLU_1185607_0_0_1"/>
<evidence type="ECO:0000313" key="2">
    <source>
        <dbReference type="Proteomes" id="UP000028545"/>
    </source>
</evidence>
<dbReference type="RefSeq" id="XP_016640055.1">
    <property type="nucleotide sequence ID" value="XM_016790309.1"/>
</dbReference>
<protein>
    <recommendedName>
        <fullName evidence="3">Transcription factor domain-containing protein</fullName>
    </recommendedName>
</protein>
<sequence length="234" mass="26421">MVGDTAKLTIQGYALTQDVGQRNHIPGKDEKKIQLWVVQVNLLVGYFGAYTDVWQLRQSSFKAITFLPSLLADALAELKPVQSEAYHEWVQRECLNRCVAAGMLIEASFSSVPTNRPLYLTNMDPIFALPSSTRDWLMVEEEWNQPPEVLNFSEALDSINMGQKPERQVSNFGFLTIVAAVLYQICSFERATGARYVDLYTSFASRLDRSINVLLEMFNELSDDSDISYSRGGQ</sequence>
<evidence type="ECO:0000313" key="1">
    <source>
        <dbReference type="EMBL" id="KEZ40256.1"/>
    </source>
</evidence>
<gene>
    <name evidence="1" type="ORF">SAPIO_CDS8732</name>
</gene>
<dbReference type="OrthoDB" id="654211at2759"/>
<dbReference type="GeneID" id="27727804"/>
<accession>A0A084FYU4</accession>
<name>A0A084FYU4_PSEDA</name>
<evidence type="ECO:0008006" key="3">
    <source>
        <dbReference type="Google" id="ProtNLM"/>
    </source>
</evidence>
<organism evidence="1 2">
    <name type="scientific">Pseudallescheria apiosperma</name>
    <name type="common">Scedosporium apiospermum</name>
    <dbReference type="NCBI Taxonomy" id="563466"/>
    <lineage>
        <taxon>Eukaryota</taxon>
        <taxon>Fungi</taxon>
        <taxon>Dikarya</taxon>
        <taxon>Ascomycota</taxon>
        <taxon>Pezizomycotina</taxon>
        <taxon>Sordariomycetes</taxon>
        <taxon>Hypocreomycetidae</taxon>
        <taxon>Microascales</taxon>
        <taxon>Microascaceae</taxon>
        <taxon>Scedosporium</taxon>
    </lineage>
</organism>
<dbReference type="AlphaFoldDB" id="A0A084FYU4"/>
<keyword evidence="2" id="KW-1185">Reference proteome</keyword>
<reference evidence="1 2" key="1">
    <citation type="journal article" date="2014" name="Genome Announc.">
        <title>Draft genome sequence of the pathogenic fungus Scedosporium apiospermum.</title>
        <authorList>
            <person name="Vandeputte P."/>
            <person name="Ghamrawi S."/>
            <person name="Rechenmann M."/>
            <person name="Iltis A."/>
            <person name="Giraud S."/>
            <person name="Fleury M."/>
            <person name="Thornton C."/>
            <person name="Delhaes L."/>
            <person name="Meyer W."/>
            <person name="Papon N."/>
            <person name="Bouchara J.P."/>
        </authorList>
    </citation>
    <scope>NUCLEOTIDE SEQUENCE [LARGE SCALE GENOMIC DNA]</scope>
    <source>
        <strain evidence="1 2">IHEM 14462</strain>
    </source>
</reference>
<comment type="caution">
    <text evidence="1">The sequence shown here is derived from an EMBL/GenBank/DDBJ whole genome shotgun (WGS) entry which is preliminary data.</text>
</comment>